<comment type="caution">
    <text evidence="1">The sequence shown here is derived from an EMBL/GenBank/DDBJ whole genome shotgun (WGS) entry which is preliminary data.</text>
</comment>
<name>A0A9N9A0T9_9GLOM</name>
<dbReference type="EMBL" id="CAJVPY010001229">
    <property type="protein sequence ID" value="CAG8512980.1"/>
    <property type="molecule type" value="Genomic_DNA"/>
</dbReference>
<keyword evidence="2" id="KW-1185">Reference proteome</keyword>
<dbReference type="Proteomes" id="UP000789405">
    <property type="component" value="Unassembled WGS sequence"/>
</dbReference>
<organism evidence="1 2">
    <name type="scientific">Dentiscutata erythropus</name>
    <dbReference type="NCBI Taxonomy" id="1348616"/>
    <lineage>
        <taxon>Eukaryota</taxon>
        <taxon>Fungi</taxon>
        <taxon>Fungi incertae sedis</taxon>
        <taxon>Mucoromycota</taxon>
        <taxon>Glomeromycotina</taxon>
        <taxon>Glomeromycetes</taxon>
        <taxon>Diversisporales</taxon>
        <taxon>Gigasporaceae</taxon>
        <taxon>Dentiscutata</taxon>
    </lineage>
</organism>
<evidence type="ECO:0000313" key="1">
    <source>
        <dbReference type="EMBL" id="CAG8512980.1"/>
    </source>
</evidence>
<protein>
    <submittedName>
        <fullName evidence="1">24662_t:CDS:1</fullName>
    </submittedName>
</protein>
<reference evidence="1" key="1">
    <citation type="submission" date="2021-06" db="EMBL/GenBank/DDBJ databases">
        <authorList>
            <person name="Kallberg Y."/>
            <person name="Tangrot J."/>
            <person name="Rosling A."/>
        </authorList>
    </citation>
    <scope>NUCLEOTIDE SEQUENCE</scope>
    <source>
        <strain evidence="1">MA453B</strain>
    </source>
</reference>
<proteinExistence type="predicted"/>
<accession>A0A9N9A0T9</accession>
<dbReference type="AlphaFoldDB" id="A0A9N9A0T9"/>
<sequence length="85" mass="9735">MGNYLRQVNRQVINLQNAKDVVLAQEKTAQSKRPWVTYTRYRLTTRSDATVFKSSTTNNIPDTQQPVYATTIPTIISNGRSILKY</sequence>
<evidence type="ECO:0000313" key="2">
    <source>
        <dbReference type="Proteomes" id="UP000789405"/>
    </source>
</evidence>
<gene>
    <name evidence="1" type="ORF">DERYTH_LOCUS3480</name>
</gene>